<dbReference type="EMBL" id="OOIN01000030">
    <property type="protein sequence ID" value="SPO29893.1"/>
    <property type="molecule type" value="Genomic_DNA"/>
</dbReference>
<sequence>MGNDGGSIAKRDELVRTKASFEKIDPELLRQSLWTVCSLSRQPLSPPVASDPLGKLYNKDALLSHLLSRHEASASSSSTNSVDPVPHIRGLKDITELKLTPNALYQPPAPGSSNDGASVYPFACPLSDKQMDGKQRFVYISTCGCAMSATGLKTTIGATPEEPEETPCPVCAKPFNATNLVAKGKAAETATSARSVVTINPSTEEEIQMREALEKTRTQEASRQKQKKKKDKARTADEASGKDGVDEEKEKKKRRKAERKAEDSAKIAALMAEVAAEQ</sequence>
<dbReference type="GO" id="GO:0006274">
    <property type="term" value="P:DNA replication termination"/>
    <property type="evidence" value="ECO:0007669"/>
    <property type="project" value="TreeGrafter"/>
</dbReference>
<accession>A0A5C3EGX0</accession>
<evidence type="ECO:0000313" key="4">
    <source>
        <dbReference type="Proteomes" id="UP000324022"/>
    </source>
</evidence>
<dbReference type="CDD" id="cd16653">
    <property type="entry name" value="RING-like_Rtf2"/>
    <property type="match status" value="1"/>
</dbReference>
<dbReference type="PANTHER" id="PTHR12775:SF0">
    <property type="entry name" value="REPLICATION TERMINATION FACTOR 2"/>
    <property type="match status" value="1"/>
</dbReference>
<evidence type="ECO:0000256" key="2">
    <source>
        <dbReference type="SAM" id="MobiDB-lite"/>
    </source>
</evidence>
<proteinExistence type="inferred from homology"/>
<dbReference type="Proteomes" id="UP000324022">
    <property type="component" value="Unassembled WGS sequence"/>
</dbReference>
<dbReference type="GO" id="GO:0005634">
    <property type="term" value="C:nucleus"/>
    <property type="evidence" value="ECO:0007669"/>
    <property type="project" value="TreeGrafter"/>
</dbReference>
<gene>
    <name evidence="3" type="ORF">UTRI_06170_B</name>
</gene>
<feature type="region of interest" description="Disordered" evidence="2">
    <location>
        <begin position="214"/>
        <end position="265"/>
    </location>
</feature>
<dbReference type="OrthoDB" id="247013at2759"/>
<feature type="compositionally biased region" description="Basic and acidic residues" evidence="2">
    <location>
        <begin position="233"/>
        <end position="250"/>
    </location>
</feature>
<protein>
    <submittedName>
        <fullName evidence="3">Related to Protein C20orf43</fullName>
    </submittedName>
</protein>
<dbReference type="Pfam" id="PF04641">
    <property type="entry name" value="Rtf2"/>
    <property type="match status" value="1"/>
</dbReference>
<reference evidence="3 4" key="1">
    <citation type="submission" date="2018-03" db="EMBL/GenBank/DDBJ databases">
        <authorList>
            <person name="Guldener U."/>
        </authorList>
    </citation>
    <scope>NUCLEOTIDE SEQUENCE [LARGE SCALE GENOMIC DNA]</scope>
    <source>
        <strain evidence="3 4">NBRC100155</strain>
    </source>
</reference>
<organism evidence="3 4">
    <name type="scientific">Ustilago trichophora</name>
    <dbReference type="NCBI Taxonomy" id="86804"/>
    <lineage>
        <taxon>Eukaryota</taxon>
        <taxon>Fungi</taxon>
        <taxon>Dikarya</taxon>
        <taxon>Basidiomycota</taxon>
        <taxon>Ustilaginomycotina</taxon>
        <taxon>Ustilaginomycetes</taxon>
        <taxon>Ustilaginales</taxon>
        <taxon>Ustilaginaceae</taxon>
        <taxon>Ustilago</taxon>
    </lineage>
</organism>
<dbReference type="InterPro" id="IPR027799">
    <property type="entry name" value="Rtf2_RING-finger"/>
</dbReference>
<keyword evidence="4" id="KW-1185">Reference proteome</keyword>
<dbReference type="PANTHER" id="PTHR12775">
    <property type="entry name" value="PROTEIN C20ORF43 HOMOLOG"/>
    <property type="match status" value="1"/>
</dbReference>
<evidence type="ECO:0000313" key="3">
    <source>
        <dbReference type="EMBL" id="SPO29893.1"/>
    </source>
</evidence>
<name>A0A5C3EGX0_9BASI</name>
<comment type="similarity">
    <text evidence="1">Belongs to the rtf2 family.</text>
</comment>
<dbReference type="InterPro" id="IPR006735">
    <property type="entry name" value="Rtf2"/>
</dbReference>
<feature type="compositionally biased region" description="Basic and acidic residues" evidence="2">
    <location>
        <begin position="214"/>
        <end position="223"/>
    </location>
</feature>
<evidence type="ECO:0000256" key="1">
    <source>
        <dbReference type="ARBA" id="ARBA00009885"/>
    </source>
</evidence>
<dbReference type="AlphaFoldDB" id="A0A5C3EGX0"/>